<dbReference type="SMART" id="SM01204">
    <property type="entry name" value="FIST_C"/>
    <property type="match status" value="1"/>
</dbReference>
<dbReference type="NCBIfam" id="TIGR00229">
    <property type="entry name" value="sensory_box"/>
    <property type="match status" value="1"/>
</dbReference>
<dbReference type="GO" id="GO:0071111">
    <property type="term" value="F:cyclic-guanylate-specific phosphodiesterase activity"/>
    <property type="evidence" value="ECO:0007669"/>
    <property type="project" value="InterPro"/>
</dbReference>
<evidence type="ECO:0000259" key="3">
    <source>
        <dbReference type="PROSITE" id="PS50883"/>
    </source>
</evidence>
<dbReference type="Proteomes" id="UP001169491">
    <property type="component" value="Unassembled WGS sequence"/>
</dbReference>
<evidence type="ECO:0000259" key="1">
    <source>
        <dbReference type="PROSITE" id="PS50112"/>
    </source>
</evidence>
<evidence type="ECO:0000259" key="2">
    <source>
        <dbReference type="PROSITE" id="PS50113"/>
    </source>
</evidence>
<dbReference type="InterPro" id="IPR000014">
    <property type="entry name" value="PAS"/>
</dbReference>
<dbReference type="AlphaFoldDB" id="A0AAW7QT35"/>
<dbReference type="PROSITE" id="PS50112">
    <property type="entry name" value="PAS"/>
    <property type="match status" value="1"/>
</dbReference>
<dbReference type="Gene3D" id="3.30.70.270">
    <property type="match status" value="1"/>
</dbReference>
<dbReference type="InterPro" id="IPR013655">
    <property type="entry name" value="PAS_fold_3"/>
</dbReference>
<dbReference type="InterPro" id="IPR029787">
    <property type="entry name" value="Nucleotide_cyclase"/>
</dbReference>
<dbReference type="Pfam" id="PF08495">
    <property type="entry name" value="FIST"/>
    <property type="match status" value="1"/>
</dbReference>
<comment type="caution">
    <text evidence="5">The sequence shown here is derived from an EMBL/GenBank/DDBJ whole genome shotgun (WGS) entry which is preliminary data.</text>
</comment>
<dbReference type="InterPro" id="IPR035919">
    <property type="entry name" value="EAL_sf"/>
</dbReference>
<name>A0AAW7QT35_9GAMM</name>
<organism evidence="5 8">
    <name type="scientific">Pseudidiomarina terrestris</name>
    <dbReference type="NCBI Taxonomy" id="2820060"/>
    <lineage>
        <taxon>Bacteria</taxon>
        <taxon>Pseudomonadati</taxon>
        <taxon>Pseudomonadota</taxon>
        <taxon>Gammaproteobacteria</taxon>
        <taxon>Alteromonadales</taxon>
        <taxon>Idiomarinaceae</taxon>
        <taxon>Pseudidiomarina</taxon>
    </lineage>
</organism>
<dbReference type="InterPro" id="IPR000160">
    <property type="entry name" value="GGDEF_dom"/>
</dbReference>
<evidence type="ECO:0000313" key="6">
    <source>
        <dbReference type="EMBL" id="MDN7128828.1"/>
    </source>
</evidence>
<dbReference type="CDD" id="cd00130">
    <property type="entry name" value="PAS"/>
    <property type="match status" value="1"/>
</dbReference>
<gene>
    <name evidence="5" type="ORF">J6I90_00955</name>
    <name evidence="6" type="ORF">J6I92_02945</name>
</gene>
<dbReference type="SMART" id="SM00052">
    <property type="entry name" value="EAL"/>
    <property type="match status" value="1"/>
</dbReference>
<accession>A0AAW7QT35</accession>
<dbReference type="InterPro" id="IPR043128">
    <property type="entry name" value="Rev_trsase/Diguanyl_cyclase"/>
</dbReference>
<dbReference type="SMART" id="SM00267">
    <property type="entry name" value="GGDEF"/>
    <property type="match status" value="1"/>
</dbReference>
<feature type="domain" description="GGDEF" evidence="4">
    <location>
        <begin position="546"/>
        <end position="677"/>
    </location>
</feature>
<reference evidence="7 8" key="1">
    <citation type="submission" date="2021-03" db="EMBL/GenBank/DDBJ databases">
        <title>Pseudidiomarina terrestris, a new bacterium isolated from saline soil.</title>
        <authorList>
            <person name="Galisteo C."/>
            <person name="De La Haba R."/>
            <person name="Sanchez-Porro C."/>
            <person name="Ventosa A."/>
        </authorList>
    </citation>
    <scope>NUCLEOTIDE SEQUENCE [LARGE SCALE GENOMIC DNA]</scope>
    <source>
        <strain evidence="5 8">1APP75-32.1</strain>
        <strain evidence="7">1APR75-15</strain>
        <strain evidence="6">1ASR75-15</strain>
    </source>
</reference>
<dbReference type="InterPro" id="IPR000700">
    <property type="entry name" value="PAS-assoc_C"/>
</dbReference>
<dbReference type="EMBL" id="JAGGJC010000001">
    <property type="protein sequence ID" value="MDN7128828.1"/>
    <property type="molecule type" value="Genomic_DNA"/>
</dbReference>
<dbReference type="RefSeq" id="WP_301773790.1">
    <property type="nucleotide sequence ID" value="NZ_JAGGJB010000001.1"/>
</dbReference>
<feature type="domain" description="EAL" evidence="3">
    <location>
        <begin position="683"/>
        <end position="923"/>
    </location>
</feature>
<dbReference type="EMBL" id="JAGGJB010000001">
    <property type="protein sequence ID" value="MDN7123446.1"/>
    <property type="molecule type" value="Genomic_DNA"/>
</dbReference>
<dbReference type="Gene3D" id="3.30.450.20">
    <property type="entry name" value="PAS domain"/>
    <property type="match status" value="1"/>
</dbReference>
<dbReference type="PROSITE" id="PS50113">
    <property type="entry name" value="PAC"/>
    <property type="match status" value="1"/>
</dbReference>
<dbReference type="SUPFAM" id="SSF55785">
    <property type="entry name" value="PYP-like sensor domain (PAS domain)"/>
    <property type="match status" value="1"/>
</dbReference>
<protein>
    <submittedName>
        <fullName evidence="5">EAL domain-containing protein</fullName>
    </submittedName>
</protein>
<evidence type="ECO:0000313" key="5">
    <source>
        <dbReference type="EMBL" id="MDN7123446.1"/>
    </source>
</evidence>
<feature type="domain" description="PAS" evidence="1">
    <location>
        <begin position="413"/>
        <end position="468"/>
    </location>
</feature>
<dbReference type="Pfam" id="PF00563">
    <property type="entry name" value="EAL"/>
    <property type="match status" value="1"/>
</dbReference>
<dbReference type="CDD" id="cd01948">
    <property type="entry name" value="EAL"/>
    <property type="match status" value="1"/>
</dbReference>
<dbReference type="InterPro" id="IPR019494">
    <property type="entry name" value="FIST_C"/>
</dbReference>
<evidence type="ECO:0000313" key="8">
    <source>
        <dbReference type="Proteomes" id="UP001169492"/>
    </source>
</evidence>
<dbReference type="InterPro" id="IPR001633">
    <property type="entry name" value="EAL_dom"/>
</dbReference>
<dbReference type="Pfam" id="PF08447">
    <property type="entry name" value="PAS_3"/>
    <property type="match status" value="1"/>
</dbReference>
<dbReference type="PROSITE" id="PS50887">
    <property type="entry name" value="GGDEF"/>
    <property type="match status" value="1"/>
</dbReference>
<dbReference type="Pfam" id="PF10442">
    <property type="entry name" value="FIST_C"/>
    <property type="match status" value="1"/>
</dbReference>
<sequence length="923" mass="103697">MQQHSYTFKDEEAFKNFINDNALREHSGLLQILSSRRRQEVKPFLRLLKEHLPDFSLFGASTAGEIIQGQIAEQTLLLNFLVFEQGTTASLVRLEDHSPAQLSVLKDKLDGVRPDVMIMFANPLADCPEKFVTELKQRLPSTIIAGGNAADNFEFNETYTILGEQVFTTGSVMAILSGDNLMARQESITGWSGVGPQFTVTKAEDNVLYELDDEPISQVYENYLGKLTLDNLPISVMEFPFLVQRPKMSVLRSAIGRIDDGIAFGGKFEVGDKVMLSFADPQELINQTPAYEAAADVATLIFSCAARKSYLDSDVSLEMSKVGRDLKASGGFFFGEYYTVDSDFHMLNLSTTLLFLSEGQELPEATTDTTQKRLEPSALKSLAHLSRTTARELQDTINFLEQQQKALNYNSIVSITDTQGKITYVNEKFEEVSGYSREELIGNTHALVRHPDTPDKVFANLWRSINSGKPWKGLIKNRRKNGRSYYVQTAIVPIIGENNLIQEFLSIRNDVSNIVEARRTIQEQSHDPLTGLPNRVKLLMDLQKQETSKVGVFDVRNLKIINEYWGISHGDKLIKNIAAALQKAAKKYNLNVYHLSGASFSIRMNAGSDESQFNKICEDLKNELEEIVYQVDDDIHEVFFCVGIGESYAKSMILAESALDEAKHCDYGSQIVIKTEQNDVKASYFWIEEVKSAIKEDRLVPFFQEIRAVNCSEHSRKFEALARVKMPNGEVLVPGLFLDSLKKTPYYGVLTRTMFSKAMATLALHNCKISINLSIRDILNEATTEFILRELHRSGGERVIFEITESEAIQEFAAVKDFFGSLRAAGAAIAIDDFGSGYSNFAYLVELKPEFIKIDGSIIKKIAEDDSSRKITKSIIDMAHSLGIKTIAEFVSDAEIYQILEWLNIDFVQGYYISKPKESLEEI</sequence>
<dbReference type="Gene3D" id="3.20.20.450">
    <property type="entry name" value="EAL domain"/>
    <property type="match status" value="1"/>
</dbReference>
<keyword evidence="7" id="KW-1185">Reference proteome</keyword>
<dbReference type="InterPro" id="IPR035965">
    <property type="entry name" value="PAS-like_dom_sf"/>
</dbReference>
<dbReference type="PANTHER" id="PTHR33121">
    <property type="entry name" value="CYCLIC DI-GMP PHOSPHODIESTERASE PDEF"/>
    <property type="match status" value="1"/>
</dbReference>
<dbReference type="SMART" id="SM00897">
    <property type="entry name" value="FIST"/>
    <property type="match status" value="1"/>
</dbReference>
<dbReference type="Pfam" id="PF00990">
    <property type="entry name" value="GGDEF"/>
    <property type="match status" value="1"/>
</dbReference>
<dbReference type="PANTHER" id="PTHR33121:SF70">
    <property type="entry name" value="SIGNALING PROTEIN YKOW"/>
    <property type="match status" value="1"/>
</dbReference>
<dbReference type="SUPFAM" id="SSF55073">
    <property type="entry name" value="Nucleotide cyclase"/>
    <property type="match status" value="1"/>
</dbReference>
<dbReference type="SUPFAM" id="SSF141868">
    <property type="entry name" value="EAL domain-like"/>
    <property type="match status" value="1"/>
</dbReference>
<dbReference type="Proteomes" id="UP001169492">
    <property type="component" value="Unassembled WGS sequence"/>
</dbReference>
<dbReference type="PROSITE" id="PS50883">
    <property type="entry name" value="EAL"/>
    <property type="match status" value="1"/>
</dbReference>
<dbReference type="InterPro" id="IPR013702">
    <property type="entry name" value="FIST_domain_N"/>
</dbReference>
<evidence type="ECO:0000259" key="4">
    <source>
        <dbReference type="PROSITE" id="PS50887"/>
    </source>
</evidence>
<dbReference type="InterPro" id="IPR050706">
    <property type="entry name" value="Cyclic-di-GMP_PDE-like"/>
</dbReference>
<evidence type="ECO:0000313" key="7">
    <source>
        <dbReference type="Proteomes" id="UP001169491"/>
    </source>
</evidence>
<dbReference type="SMART" id="SM00091">
    <property type="entry name" value="PAS"/>
    <property type="match status" value="1"/>
</dbReference>
<feature type="domain" description="PAC" evidence="2">
    <location>
        <begin position="469"/>
        <end position="523"/>
    </location>
</feature>
<proteinExistence type="predicted"/>